<dbReference type="Proteomes" id="UP000827872">
    <property type="component" value="Linkage Group LG11"/>
</dbReference>
<comment type="caution">
    <text evidence="1">The sequence shown here is derived from an EMBL/GenBank/DDBJ whole genome shotgun (WGS) entry which is preliminary data.</text>
</comment>
<organism evidence="1 2">
    <name type="scientific">Sphaerodactylus townsendi</name>
    <dbReference type="NCBI Taxonomy" id="933632"/>
    <lineage>
        <taxon>Eukaryota</taxon>
        <taxon>Metazoa</taxon>
        <taxon>Chordata</taxon>
        <taxon>Craniata</taxon>
        <taxon>Vertebrata</taxon>
        <taxon>Euteleostomi</taxon>
        <taxon>Lepidosauria</taxon>
        <taxon>Squamata</taxon>
        <taxon>Bifurcata</taxon>
        <taxon>Gekkota</taxon>
        <taxon>Sphaerodactylidae</taxon>
        <taxon>Sphaerodactylus</taxon>
    </lineage>
</organism>
<keyword evidence="2" id="KW-1185">Reference proteome</keyword>
<evidence type="ECO:0000313" key="2">
    <source>
        <dbReference type="Proteomes" id="UP000827872"/>
    </source>
</evidence>
<protein>
    <submittedName>
        <fullName evidence="1">Uncharacterized protein</fullName>
    </submittedName>
</protein>
<evidence type="ECO:0000313" key="1">
    <source>
        <dbReference type="EMBL" id="KAH8011432.1"/>
    </source>
</evidence>
<dbReference type="EMBL" id="CM037624">
    <property type="protein sequence ID" value="KAH8011432.1"/>
    <property type="molecule type" value="Genomic_DNA"/>
</dbReference>
<name>A0ACB8FXU2_9SAUR</name>
<reference evidence="1" key="1">
    <citation type="submission" date="2021-08" db="EMBL/GenBank/DDBJ databases">
        <title>The first chromosome-level gecko genome reveals the dynamic sex chromosomes of Neotropical dwarf geckos (Sphaerodactylidae: Sphaerodactylus).</title>
        <authorList>
            <person name="Pinto B.J."/>
            <person name="Keating S.E."/>
            <person name="Gamble T."/>
        </authorList>
    </citation>
    <scope>NUCLEOTIDE SEQUENCE</scope>
    <source>
        <strain evidence="1">TG3544</strain>
    </source>
</reference>
<proteinExistence type="predicted"/>
<accession>A0ACB8FXU2</accession>
<sequence>MRRGPAQVGLTFADVSVRFSREEWGLLSAWQRDLYREVTADNYASLVFLGLITAKPRLLSRLQRGRQWHEEEPGGPASRPSLARNGCRPSPSPEPEDPSPERRQESPRGSISPQPRHHPEPSECPLKQKSGYRCHLGVGGGGLSRETPTQERGL</sequence>
<gene>
    <name evidence="1" type="ORF">K3G42_022600</name>
</gene>